<dbReference type="eggNOG" id="COG2205">
    <property type="taxonomic scope" value="Bacteria"/>
</dbReference>
<dbReference type="GO" id="GO:0000155">
    <property type="term" value="F:phosphorelay sensor kinase activity"/>
    <property type="evidence" value="ECO:0007669"/>
    <property type="project" value="TreeGrafter"/>
</dbReference>
<dbReference type="PROSITE" id="PS50109">
    <property type="entry name" value="HIS_KIN"/>
    <property type="match status" value="1"/>
</dbReference>
<dbReference type="Gene3D" id="3.30.565.10">
    <property type="entry name" value="Histidine kinase-like ATPase, C-terminal domain"/>
    <property type="match status" value="1"/>
</dbReference>
<dbReference type="InterPro" id="IPR004358">
    <property type="entry name" value="Sig_transdc_His_kin-like_C"/>
</dbReference>
<gene>
    <name evidence="7" type="ORF">DL1_19380</name>
</gene>
<dbReference type="InterPro" id="IPR036641">
    <property type="entry name" value="HPT_dom_sf"/>
</dbReference>
<feature type="domain" description="Histidine kinase" evidence="5">
    <location>
        <begin position="16"/>
        <end position="230"/>
    </location>
</feature>
<dbReference type="SUPFAM" id="SSF47226">
    <property type="entry name" value="Histidine-containing phosphotransfer domain, HPT domain"/>
    <property type="match status" value="1"/>
</dbReference>
<dbReference type="EC" id="2.7.13.3" evidence="2"/>
<feature type="modified residue" description="4-aspartylphosphate" evidence="4">
    <location>
        <position position="298"/>
    </location>
</feature>
<evidence type="ECO:0000313" key="7">
    <source>
        <dbReference type="EMBL" id="KEP70291.1"/>
    </source>
</evidence>
<dbReference type="AlphaFoldDB" id="A0A074TEZ5"/>
<proteinExistence type="predicted"/>
<evidence type="ECO:0000256" key="2">
    <source>
        <dbReference type="ARBA" id="ARBA00012438"/>
    </source>
</evidence>
<dbReference type="InterPro" id="IPR001789">
    <property type="entry name" value="Sig_transdc_resp-reg_receiver"/>
</dbReference>
<evidence type="ECO:0000259" key="5">
    <source>
        <dbReference type="PROSITE" id="PS50109"/>
    </source>
</evidence>
<dbReference type="SMART" id="SM00387">
    <property type="entry name" value="HATPase_c"/>
    <property type="match status" value="1"/>
</dbReference>
<feature type="domain" description="Response regulatory" evidence="6">
    <location>
        <begin position="249"/>
        <end position="366"/>
    </location>
</feature>
<dbReference type="InterPro" id="IPR036890">
    <property type="entry name" value="HATPase_C_sf"/>
</dbReference>
<protein>
    <recommendedName>
        <fullName evidence="2">histidine kinase</fullName>
        <ecNumber evidence="2">2.7.13.3</ecNumber>
    </recommendedName>
</protein>
<sequence>MGACSGEHERIEQRSLLEHDLRAALCEIRGGLQMIPEADLSPVSRKQIERIQAASDFLSHLIERGIGASDAPGKHRRAPEPLWLARFADMLERRWAPAAQASDRQLQIAISESVPSVFQIDALKVERILSNLLSNALSYAAQGQITVTIEMADPSTLRIRVCDEGPGFSEAFLTHAGTAGWRDTALRPKEGKGLGLFICKTLTQSLGGALTLSNRAEGGAQIALELPVLPKTAPVPREPCTLPDLSGARVLVADDSQTNQFVLAAMLGALGASPMIYADGTSARAALLAQSVDLVIVDIEMPGASGLEVIKCLRASGVPWADCPVIACTGHVQGPNLDAIRTAGAGALLAKPLEGLMALSRRICEAVQAAPPHLNPCKEVVPGLSLECTKWDSALAQHVIADLRAIHDGLRAAQDPLDRDAIRTQCHMLSAVAGTAGDMCLTRHARALNCSNQHGPVQDIADLTRETLDRVTRLIHQLERHFSTNEFYSL</sequence>
<dbReference type="Proteomes" id="UP000027725">
    <property type="component" value="Unassembled WGS sequence"/>
</dbReference>
<keyword evidence="8" id="KW-1185">Reference proteome</keyword>
<dbReference type="InterPro" id="IPR011006">
    <property type="entry name" value="CheY-like_superfamily"/>
</dbReference>
<dbReference type="InterPro" id="IPR003594">
    <property type="entry name" value="HATPase_dom"/>
</dbReference>
<dbReference type="STRING" id="1185766.SAMN05216224_101534"/>
<keyword evidence="3 4" id="KW-0597">Phosphoprotein</keyword>
<evidence type="ECO:0000256" key="4">
    <source>
        <dbReference type="PROSITE-ProRule" id="PRU00169"/>
    </source>
</evidence>
<evidence type="ECO:0000259" key="6">
    <source>
        <dbReference type="PROSITE" id="PS50110"/>
    </source>
</evidence>
<dbReference type="Pfam" id="PF00072">
    <property type="entry name" value="Response_reg"/>
    <property type="match status" value="1"/>
</dbReference>
<comment type="catalytic activity">
    <reaction evidence="1">
        <text>ATP + protein L-histidine = ADP + protein N-phospho-L-histidine.</text>
        <dbReference type="EC" id="2.7.13.3"/>
    </reaction>
</comment>
<dbReference type="SUPFAM" id="SSF55874">
    <property type="entry name" value="ATPase domain of HSP90 chaperone/DNA topoisomerase II/histidine kinase"/>
    <property type="match status" value="1"/>
</dbReference>
<dbReference type="eggNOG" id="COG0784">
    <property type="taxonomic scope" value="Bacteria"/>
</dbReference>
<dbReference type="SUPFAM" id="SSF52172">
    <property type="entry name" value="CheY-like"/>
    <property type="match status" value="1"/>
</dbReference>
<dbReference type="Pfam" id="PF02518">
    <property type="entry name" value="HATPase_c"/>
    <property type="match status" value="1"/>
</dbReference>
<accession>A0A074TEZ5</accession>
<dbReference type="PROSITE" id="PS50110">
    <property type="entry name" value="RESPONSE_REGULATORY"/>
    <property type="match status" value="1"/>
</dbReference>
<dbReference type="EMBL" id="JHEH01000007">
    <property type="protein sequence ID" value="KEP70291.1"/>
    <property type="molecule type" value="Genomic_DNA"/>
</dbReference>
<dbReference type="PANTHER" id="PTHR43547">
    <property type="entry name" value="TWO-COMPONENT HISTIDINE KINASE"/>
    <property type="match status" value="1"/>
</dbReference>
<dbReference type="PRINTS" id="PR00344">
    <property type="entry name" value="BCTRLSENSOR"/>
</dbReference>
<dbReference type="CDD" id="cd17546">
    <property type="entry name" value="REC_hyHK_CKI1_RcsC-like"/>
    <property type="match status" value="1"/>
</dbReference>
<reference evidence="7 8" key="1">
    <citation type="submission" date="2014-03" db="EMBL/GenBank/DDBJ databases">
        <title>The draft genome sequence of Thioclava dalianensis DLFJ1-1.</title>
        <authorList>
            <person name="Lai Q."/>
            <person name="Shao Z."/>
        </authorList>
    </citation>
    <scope>NUCLEOTIDE SEQUENCE [LARGE SCALE GENOMIC DNA]</scope>
    <source>
        <strain evidence="7 8">DLFJ1-1</strain>
    </source>
</reference>
<organism evidence="7 8">
    <name type="scientific">Thioclava dalianensis</name>
    <dbReference type="NCBI Taxonomy" id="1185766"/>
    <lineage>
        <taxon>Bacteria</taxon>
        <taxon>Pseudomonadati</taxon>
        <taxon>Pseudomonadota</taxon>
        <taxon>Alphaproteobacteria</taxon>
        <taxon>Rhodobacterales</taxon>
        <taxon>Paracoccaceae</taxon>
        <taxon>Thioclava</taxon>
    </lineage>
</organism>
<evidence type="ECO:0000313" key="8">
    <source>
        <dbReference type="Proteomes" id="UP000027725"/>
    </source>
</evidence>
<dbReference type="CDD" id="cd00075">
    <property type="entry name" value="HATPase"/>
    <property type="match status" value="1"/>
</dbReference>
<name>A0A074TEZ5_9RHOB</name>
<evidence type="ECO:0000256" key="3">
    <source>
        <dbReference type="ARBA" id="ARBA00022553"/>
    </source>
</evidence>
<dbReference type="PANTHER" id="PTHR43547:SF2">
    <property type="entry name" value="HYBRID SIGNAL TRANSDUCTION HISTIDINE KINASE C"/>
    <property type="match status" value="1"/>
</dbReference>
<dbReference type="SMART" id="SM00448">
    <property type="entry name" value="REC"/>
    <property type="match status" value="1"/>
</dbReference>
<dbReference type="Gene3D" id="3.40.50.2300">
    <property type="match status" value="1"/>
</dbReference>
<evidence type="ECO:0000256" key="1">
    <source>
        <dbReference type="ARBA" id="ARBA00000085"/>
    </source>
</evidence>
<comment type="caution">
    <text evidence="7">The sequence shown here is derived from an EMBL/GenBank/DDBJ whole genome shotgun (WGS) entry which is preliminary data.</text>
</comment>
<dbReference type="InterPro" id="IPR005467">
    <property type="entry name" value="His_kinase_dom"/>
</dbReference>